<reference evidence="1" key="1">
    <citation type="submission" date="2021-01" db="EMBL/GenBank/DDBJ databases">
        <authorList>
            <person name="Sun Q."/>
        </authorList>
    </citation>
    <scope>NUCLEOTIDE SEQUENCE</scope>
    <source>
        <strain evidence="1">YIM B02566</strain>
    </source>
</reference>
<evidence type="ECO:0000313" key="2">
    <source>
        <dbReference type="Proteomes" id="UP000616151"/>
    </source>
</evidence>
<accession>A0ACC5QYV1</accession>
<evidence type="ECO:0000313" key="1">
    <source>
        <dbReference type="EMBL" id="MBK1865544.1"/>
    </source>
</evidence>
<keyword evidence="2" id="KW-1185">Reference proteome</keyword>
<dbReference type="EMBL" id="JAENHL010000004">
    <property type="protein sequence ID" value="MBK1865544.1"/>
    <property type="molecule type" value="Genomic_DNA"/>
</dbReference>
<organism evidence="1 2">
    <name type="scientific">Taklimakanibacter albus</name>
    <dbReference type="NCBI Taxonomy" id="2800327"/>
    <lineage>
        <taxon>Bacteria</taxon>
        <taxon>Pseudomonadati</taxon>
        <taxon>Pseudomonadota</taxon>
        <taxon>Alphaproteobacteria</taxon>
        <taxon>Hyphomicrobiales</taxon>
        <taxon>Aestuariivirgaceae</taxon>
        <taxon>Taklimakanibacter</taxon>
    </lineage>
</organism>
<comment type="caution">
    <text evidence="1">The sequence shown here is derived from an EMBL/GenBank/DDBJ whole genome shotgun (WGS) entry which is preliminary data.</text>
</comment>
<name>A0ACC5QYV1_9HYPH</name>
<gene>
    <name evidence="1" type="ORF">JHL16_04210</name>
</gene>
<dbReference type="Proteomes" id="UP000616151">
    <property type="component" value="Unassembled WGS sequence"/>
</dbReference>
<sequence length="317" mass="33869">MMHADAETVDRLLDYPGLIEALRAAHRADLMPQSRVEVMSDDHDDANKFVSLIAWAGGDLIAVKLVGVFPGNLALNPPQPSVQGMVALMSGRTGAPLLTADGAALTFRKTAADSALAADFLARSDARTLLVIGAGGLAPHVIAAHLAVRPSITRVLVWNRTLARAENLVQSLRHLPAELAVVSDLRAALPEADIISCVTMATEPLVLGRQLKPGAHVDLIGAYLPEMREADDDVVRRARLIFVDTRTNCEGSGEIAAPLAHGLVTREDIIADLFDLCTGRHSGRSSDEQVTMYKNVGGSHLDLFTARHLLARLSPVT</sequence>
<proteinExistence type="predicted"/>
<protein>
    <submittedName>
        <fullName evidence="1">Ornithine cyclodeaminase</fullName>
    </submittedName>
</protein>